<evidence type="ECO:0000313" key="3">
    <source>
        <dbReference type="Proteomes" id="UP000518288"/>
    </source>
</evidence>
<gene>
    <name evidence="2" type="ORF">BDD16_004503</name>
</gene>
<reference evidence="2 3" key="1">
    <citation type="submission" date="2020-07" db="EMBL/GenBank/DDBJ databases">
        <title>Genomic Encyclopedia of Archaeal and Bacterial Type Strains, Phase II (KMG-II): from individual species to whole genera.</title>
        <authorList>
            <person name="Goeker M."/>
        </authorList>
    </citation>
    <scope>NUCLEOTIDE SEQUENCE [LARGE SCALE GENOMIC DNA]</scope>
    <source>
        <strain evidence="2 3">DSM 21226</strain>
    </source>
</reference>
<accession>A0A7Y9U985</accession>
<dbReference type="Pfam" id="PF24754">
    <property type="entry name" value="MavL"/>
    <property type="match status" value="1"/>
</dbReference>
<dbReference type="InterPro" id="IPR057098">
    <property type="entry name" value="MavL"/>
</dbReference>
<keyword evidence="3" id="KW-1185">Reference proteome</keyword>
<name>A0A7Y9U985_9BURK</name>
<feature type="domain" description="Macrodomain effector MavL" evidence="1">
    <location>
        <begin position="2"/>
        <end position="279"/>
    </location>
</feature>
<dbReference type="EMBL" id="JACCFH010000002">
    <property type="protein sequence ID" value="NYG35441.1"/>
    <property type="molecule type" value="Genomic_DNA"/>
</dbReference>
<organism evidence="2 3">
    <name type="scientific">Sphaerotilus montanus</name>
    <dbReference type="NCBI Taxonomy" id="522889"/>
    <lineage>
        <taxon>Bacteria</taxon>
        <taxon>Pseudomonadati</taxon>
        <taxon>Pseudomonadota</taxon>
        <taxon>Betaproteobacteria</taxon>
        <taxon>Burkholderiales</taxon>
        <taxon>Sphaerotilaceae</taxon>
        <taxon>Sphaerotilus</taxon>
    </lineage>
</organism>
<evidence type="ECO:0000313" key="2">
    <source>
        <dbReference type="EMBL" id="NYG35441.1"/>
    </source>
</evidence>
<dbReference type="RefSeq" id="WP_179636335.1">
    <property type="nucleotide sequence ID" value="NZ_JACCFH010000002.1"/>
</dbReference>
<protein>
    <recommendedName>
        <fullName evidence="1">Macrodomain effector MavL domain-containing protein</fullName>
    </recommendedName>
</protein>
<dbReference type="AlphaFoldDB" id="A0A7Y9U985"/>
<comment type="caution">
    <text evidence="2">The sequence shown here is derived from an EMBL/GenBank/DDBJ whole genome shotgun (WGS) entry which is preliminary data.</text>
</comment>
<proteinExistence type="predicted"/>
<sequence length="307" mass="33782">MRLLISTKKPKIFAESAVSGDGTDWNLDELGLLGDISVATPVTVYDNGVHSYPVVHAQPFSASLLFTPGALLETGRGGRSADWDEVVRNGRFDDQGYAALYERRLLPVFVHANEVARARGRKAVITVPGLGCGMFAGPYRGKMGSKLLAALKALLAKHAQRLSHVKLVHFDPYQECDNQQEQFEQTLLRVRPLARGNPKTPQLCEPQAYAQAGEDFSDCDLFSVVAWDHVSWPGNDFYGGLRATDDGVKAAATNSMQVMTGVEGRYEPRVQQYSPPAPFRTWEKLVLTQGLTMRVDDSNLCCIPIEV</sequence>
<evidence type="ECO:0000259" key="1">
    <source>
        <dbReference type="Pfam" id="PF24754"/>
    </source>
</evidence>
<dbReference type="Proteomes" id="UP000518288">
    <property type="component" value="Unassembled WGS sequence"/>
</dbReference>